<evidence type="ECO:0000259" key="3">
    <source>
        <dbReference type="Pfam" id="PF02275"/>
    </source>
</evidence>
<dbReference type="SUPFAM" id="SSF56235">
    <property type="entry name" value="N-terminal nucleophile aminohydrolases (Ntn hydrolases)"/>
    <property type="match status" value="1"/>
</dbReference>
<dbReference type="GO" id="GO:0016787">
    <property type="term" value="F:hydrolase activity"/>
    <property type="evidence" value="ECO:0007669"/>
    <property type="project" value="UniProtKB-KW"/>
</dbReference>
<comment type="caution">
    <text evidence="4">The sequence shown here is derived from an EMBL/GenBank/DDBJ whole genome shotgun (WGS) entry which is preliminary data.</text>
</comment>
<feature type="domain" description="Choloylglycine hydrolase/NAAA C-terminal" evidence="3">
    <location>
        <begin position="4"/>
        <end position="172"/>
    </location>
</feature>
<evidence type="ECO:0000313" key="5">
    <source>
        <dbReference type="Proteomes" id="UP001157353"/>
    </source>
</evidence>
<protein>
    <submittedName>
        <fullName evidence="4">Hydrolase</fullName>
    </submittedName>
</protein>
<dbReference type="Pfam" id="PF02275">
    <property type="entry name" value="CBAH"/>
    <property type="match status" value="1"/>
</dbReference>
<proteinExistence type="inferred from homology"/>
<dbReference type="InterPro" id="IPR029132">
    <property type="entry name" value="CBAH/NAAA_C"/>
</dbReference>
<dbReference type="Gene3D" id="3.60.60.10">
    <property type="entry name" value="Penicillin V Acylase, Chain A"/>
    <property type="match status" value="1"/>
</dbReference>
<evidence type="ECO:0000256" key="2">
    <source>
        <dbReference type="ARBA" id="ARBA00022801"/>
    </source>
</evidence>
<reference evidence="5" key="1">
    <citation type="journal article" date="2019" name="Int. J. Syst. Evol. Microbiol.">
        <title>The Global Catalogue of Microorganisms (GCM) 10K type strain sequencing project: providing services to taxonomists for standard genome sequencing and annotation.</title>
        <authorList>
            <consortium name="The Broad Institute Genomics Platform"/>
            <consortium name="The Broad Institute Genome Sequencing Center for Infectious Disease"/>
            <person name="Wu L."/>
            <person name="Ma J."/>
        </authorList>
    </citation>
    <scope>NUCLEOTIDE SEQUENCE [LARGE SCALE GENOMIC DNA]</scope>
    <source>
        <strain evidence="5">NBRC 103166</strain>
    </source>
</reference>
<name>A0ABQ6DZ23_9GAMM</name>
<dbReference type="PANTHER" id="PTHR35527:SF2">
    <property type="entry name" value="HYDROLASE"/>
    <property type="match status" value="1"/>
</dbReference>
<evidence type="ECO:0000313" key="4">
    <source>
        <dbReference type="EMBL" id="GLS90233.1"/>
    </source>
</evidence>
<sequence>MRNRIMYKTAAEQFITGRSMDCQDPSATTRIMVYPRGLAQNGGSMENALTWTAKYGSIFSSFYDGATADGMNECGFVANILKCAESDFGDVTLSDKPRLSLTAWSQYFLDNFSTVEEALVAMQDPGFVIHSPVLPNGKKATVYLAISDTGGNAAVLEYVQGNLVIQQERRAVNSATAVDKLNAIDKYWELAGSEEVKGVDFPLSIKKPDDFSIMRAIGRAQRWTDPDHPSISATLRYTQVDHAAKRYYFESTFETAVCWLDMESVNIEAGASLMGVEIKQGESLVGDISSKLVPMKQLNWL</sequence>
<keyword evidence="5" id="KW-1185">Reference proteome</keyword>
<dbReference type="InterPro" id="IPR052193">
    <property type="entry name" value="Peptidase_C59"/>
</dbReference>
<dbReference type="InterPro" id="IPR029055">
    <property type="entry name" value="Ntn_hydrolases_N"/>
</dbReference>
<dbReference type="RefSeq" id="WP_284203350.1">
    <property type="nucleotide sequence ID" value="NZ_BSPQ01000002.1"/>
</dbReference>
<accession>A0ABQ6DZ23</accession>
<dbReference type="PANTHER" id="PTHR35527">
    <property type="entry name" value="CHOLOYLGLYCINE HYDROLASE"/>
    <property type="match status" value="1"/>
</dbReference>
<organism evidence="4 5">
    <name type="scientific">Psychromonas marina</name>
    <dbReference type="NCBI Taxonomy" id="88364"/>
    <lineage>
        <taxon>Bacteria</taxon>
        <taxon>Pseudomonadati</taxon>
        <taxon>Pseudomonadota</taxon>
        <taxon>Gammaproteobacteria</taxon>
        <taxon>Alteromonadales</taxon>
        <taxon>Psychromonadaceae</taxon>
        <taxon>Psychromonas</taxon>
    </lineage>
</organism>
<evidence type="ECO:0000256" key="1">
    <source>
        <dbReference type="ARBA" id="ARBA00006625"/>
    </source>
</evidence>
<gene>
    <name evidence="4" type="ORF">GCM10007916_13000</name>
</gene>
<dbReference type="Proteomes" id="UP001157353">
    <property type="component" value="Unassembled WGS sequence"/>
</dbReference>
<comment type="similarity">
    <text evidence="1">Belongs to the peptidase C59 family.</text>
</comment>
<keyword evidence="2 4" id="KW-0378">Hydrolase</keyword>
<dbReference type="EMBL" id="BSPQ01000002">
    <property type="protein sequence ID" value="GLS90233.1"/>
    <property type="molecule type" value="Genomic_DNA"/>
</dbReference>